<comment type="subcellular location">
    <subcellularLocation>
        <location evidence="1">Membrane</location>
        <topology evidence="1">Multi-pass membrane protein</topology>
    </subcellularLocation>
</comment>
<feature type="transmembrane region" description="Helical" evidence="7">
    <location>
        <begin position="199"/>
        <end position="217"/>
    </location>
</feature>
<proteinExistence type="inferred from homology"/>
<evidence type="ECO:0000313" key="9">
    <source>
        <dbReference type="EMBL" id="SHG43825.1"/>
    </source>
</evidence>
<accession>A0A1M5JTT8</accession>
<keyword evidence="4" id="KW-0378">Hydrolase</keyword>
<keyword evidence="10" id="KW-1185">Reference proteome</keyword>
<keyword evidence="6 7" id="KW-0472">Membrane</keyword>
<evidence type="ECO:0000256" key="4">
    <source>
        <dbReference type="ARBA" id="ARBA00022801"/>
    </source>
</evidence>
<evidence type="ECO:0000256" key="1">
    <source>
        <dbReference type="ARBA" id="ARBA00004141"/>
    </source>
</evidence>
<keyword evidence="5 7" id="KW-1133">Transmembrane helix</keyword>
<feature type="transmembrane region" description="Helical" evidence="7">
    <location>
        <begin position="31"/>
        <end position="52"/>
    </location>
</feature>
<organism evidence="9 10">
    <name type="scientific">Halobaculum gomorrense</name>
    <dbReference type="NCBI Taxonomy" id="43928"/>
    <lineage>
        <taxon>Archaea</taxon>
        <taxon>Methanobacteriati</taxon>
        <taxon>Methanobacteriota</taxon>
        <taxon>Stenosarchaea group</taxon>
        <taxon>Halobacteria</taxon>
        <taxon>Halobacteriales</taxon>
        <taxon>Haloferacaceae</taxon>
        <taxon>Halobaculum</taxon>
    </lineage>
</organism>
<protein>
    <submittedName>
        <fullName evidence="9">Membrane associated serine protease, rhomboid family</fullName>
    </submittedName>
</protein>
<feature type="transmembrane region" description="Helical" evidence="7">
    <location>
        <begin position="167"/>
        <end position="187"/>
    </location>
</feature>
<name>A0A1M5JTT8_9EURY</name>
<evidence type="ECO:0000256" key="6">
    <source>
        <dbReference type="ARBA" id="ARBA00023136"/>
    </source>
</evidence>
<dbReference type="Gene3D" id="1.20.1540.10">
    <property type="entry name" value="Rhomboid-like"/>
    <property type="match status" value="1"/>
</dbReference>
<reference evidence="9 10" key="1">
    <citation type="submission" date="2016-11" db="EMBL/GenBank/DDBJ databases">
        <authorList>
            <person name="Jaros S."/>
            <person name="Januszkiewicz K."/>
            <person name="Wedrychowicz H."/>
        </authorList>
    </citation>
    <scope>NUCLEOTIDE SEQUENCE [LARGE SCALE GENOMIC DNA]</scope>
    <source>
        <strain evidence="9 10">DSM 9297</strain>
    </source>
</reference>
<keyword evidence="9" id="KW-0645">Protease</keyword>
<gene>
    <name evidence="9" type="ORF">SAMN05443636_0260</name>
</gene>
<evidence type="ECO:0000313" key="10">
    <source>
        <dbReference type="Proteomes" id="UP000184357"/>
    </source>
</evidence>
<dbReference type="Pfam" id="PF01694">
    <property type="entry name" value="Rhomboid"/>
    <property type="match status" value="1"/>
</dbReference>
<dbReference type="PANTHER" id="PTHR43731:SF14">
    <property type="entry name" value="PRESENILIN-ASSOCIATED RHOMBOID-LIKE PROTEIN, MITOCHONDRIAL"/>
    <property type="match status" value="1"/>
</dbReference>
<evidence type="ECO:0000256" key="7">
    <source>
        <dbReference type="SAM" id="Phobius"/>
    </source>
</evidence>
<dbReference type="EMBL" id="FQWV01000001">
    <property type="protein sequence ID" value="SHG43825.1"/>
    <property type="molecule type" value="Genomic_DNA"/>
</dbReference>
<dbReference type="AlphaFoldDB" id="A0A1M5JTT8"/>
<evidence type="ECO:0000259" key="8">
    <source>
        <dbReference type="Pfam" id="PF01694"/>
    </source>
</evidence>
<dbReference type="GO" id="GO:0016020">
    <property type="term" value="C:membrane"/>
    <property type="evidence" value="ECO:0007669"/>
    <property type="project" value="UniProtKB-SubCell"/>
</dbReference>
<evidence type="ECO:0000256" key="5">
    <source>
        <dbReference type="ARBA" id="ARBA00022989"/>
    </source>
</evidence>
<evidence type="ECO:0000256" key="3">
    <source>
        <dbReference type="ARBA" id="ARBA00022692"/>
    </source>
</evidence>
<dbReference type="GO" id="GO:0004252">
    <property type="term" value="F:serine-type endopeptidase activity"/>
    <property type="evidence" value="ECO:0007669"/>
    <property type="project" value="InterPro"/>
</dbReference>
<evidence type="ECO:0000256" key="2">
    <source>
        <dbReference type="ARBA" id="ARBA00009045"/>
    </source>
</evidence>
<dbReference type="InterPro" id="IPR022764">
    <property type="entry name" value="Peptidase_S54_rhomboid_dom"/>
</dbReference>
<dbReference type="SUPFAM" id="SSF144091">
    <property type="entry name" value="Rhomboid-like"/>
    <property type="match status" value="1"/>
</dbReference>
<dbReference type="InterPro" id="IPR035952">
    <property type="entry name" value="Rhomboid-like_sf"/>
</dbReference>
<dbReference type="InterPro" id="IPR050925">
    <property type="entry name" value="Rhomboid_protease_S54"/>
</dbReference>
<sequence>MQPGDRPAPTADWRAFVATLRRQYRTARIRTTLTVVALTSAVFLLQLLATWATDAPSVRALTAFLFLEGGDAVFLLSPFLHRGTAHFLSNVLVLLVLAPQERHFSPGGYWLFLVAAATLALGVGYAVLAAYSPAPNVAVYGISGLGYALGGFALTRAVGNPDDASEVDLIAAVIGVSSVITVVVNLLTSLPGSPAGVNGGHLTGLAFGLLVGALWRARSAVPGATDAP</sequence>
<feature type="domain" description="Peptidase S54 rhomboid" evidence="8">
    <location>
        <begin position="74"/>
        <end position="215"/>
    </location>
</feature>
<dbReference type="GO" id="GO:0006508">
    <property type="term" value="P:proteolysis"/>
    <property type="evidence" value="ECO:0007669"/>
    <property type="project" value="UniProtKB-KW"/>
</dbReference>
<dbReference type="OrthoDB" id="307181at2157"/>
<comment type="similarity">
    <text evidence="2">Belongs to the peptidase S54 family.</text>
</comment>
<feature type="transmembrane region" description="Helical" evidence="7">
    <location>
        <begin position="109"/>
        <end position="131"/>
    </location>
</feature>
<dbReference type="PANTHER" id="PTHR43731">
    <property type="entry name" value="RHOMBOID PROTEASE"/>
    <property type="match status" value="1"/>
</dbReference>
<dbReference type="Proteomes" id="UP000184357">
    <property type="component" value="Unassembled WGS sequence"/>
</dbReference>
<dbReference type="RefSeq" id="WP_073306600.1">
    <property type="nucleotide sequence ID" value="NZ_FQWV01000001.1"/>
</dbReference>
<feature type="transmembrane region" description="Helical" evidence="7">
    <location>
        <begin position="137"/>
        <end position="155"/>
    </location>
</feature>
<keyword evidence="3 7" id="KW-0812">Transmembrane</keyword>